<reference evidence="2 3" key="1">
    <citation type="journal article" date="2024" name="J Genomics">
        <title>Draft genome sequencing and assembly of Favolaschia claudopus CIRM-BRFM 2984 isolated from oak limbs.</title>
        <authorList>
            <person name="Navarro D."/>
            <person name="Drula E."/>
            <person name="Chaduli D."/>
            <person name="Cazenave R."/>
            <person name="Ahrendt S."/>
            <person name="Wang J."/>
            <person name="Lipzen A."/>
            <person name="Daum C."/>
            <person name="Barry K."/>
            <person name="Grigoriev I.V."/>
            <person name="Favel A."/>
            <person name="Rosso M.N."/>
            <person name="Martin F."/>
        </authorList>
    </citation>
    <scope>NUCLEOTIDE SEQUENCE [LARGE SCALE GENOMIC DNA]</scope>
    <source>
        <strain evidence="2 3">CIRM-BRFM 2984</strain>
    </source>
</reference>
<name>A0AAW0C4B9_9AGAR</name>
<sequence length="394" mass="43423">MTESLHMPSREELFDNAIKKEAKRSKFTIKSPEISEQFWTIFDSYDDPEMERQIAAGRLALSNLFYLFMDRRPLPVGGYDSILQRILAQKTIQALMDIQDAPIDQNCSLLKQSQNFFCFVVALQQSLDAAAYSAWFAEIYEPIIIALEEILRVEGKPVQEPPKKKQRAAAKYCASSSSCTARYKISDPFCASYGVYENPQTMDGVEVVERLAESAADVEDLEEPAATEASISFSDPQAAVTGIEEIQFDTATYDGNEPSTSYDVSKTRFVELKLEAEAEQMAGNKRKYEHVVEGEQGGGLFPYTLSYSTGREDSKPNTGLPLDTDCAPNPAMPGPSSRSATPPLHTETLIEGRVKNAVAVIDSRIPAPQAHSARLIGMSPPRALPAPGPPLRAH</sequence>
<keyword evidence="3" id="KW-1185">Reference proteome</keyword>
<comment type="caution">
    <text evidence="2">The sequence shown here is derived from an EMBL/GenBank/DDBJ whole genome shotgun (WGS) entry which is preliminary data.</text>
</comment>
<accession>A0AAW0C4B9</accession>
<evidence type="ECO:0000313" key="3">
    <source>
        <dbReference type="Proteomes" id="UP001362999"/>
    </source>
</evidence>
<dbReference type="EMBL" id="JAWWNJ010000023">
    <property type="protein sequence ID" value="KAK7033395.1"/>
    <property type="molecule type" value="Genomic_DNA"/>
</dbReference>
<protein>
    <submittedName>
        <fullName evidence="2">Uncharacterized protein</fullName>
    </submittedName>
</protein>
<evidence type="ECO:0000256" key="1">
    <source>
        <dbReference type="SAM" id="MobiDB-lite"/>
    </source>
</evidence>
<evidence type="ECO:0000313" key="2">
    <source>
        <dbReference type="EMBL" id="KAK7033395.1"/>
    </source>
</evidence>
<feature type="region of interest" description="Disordered" evidence="1">
    <location>
        <begin position="310"/>
        <end position="343"/>
    </location>
</feature>
<dbReference type="AlphaFoldDB" id="A0AAW0C4B9"/>
<dbReference type="Proteomes" id="UP001362999">
    <property type="component" value="Unassembled WGS sequence"/>
</dbReference>
<organism evidence="2 3">
    <name type="scientific">Favolaschia claudopus</name>
    <dbReference type="NCBI Taxonomy" id="2862362"/>
    <lineage>
        <taxon>Eukaryota</taxon>
        <taxon>Fungi</taxon>
        <taxon>Dikarya</taxon>
        <taxon>Basidiomycota</taxon>
        <taxon>Agaricomycotina</taxon>
        <taxon>Agaricomycetes</taxon>
        <taxon>Agaricomycetidae</taxon>
        <taxon>Agaricales</taxon>
        <taxon>Marasmiineae</taxon>
        <taxon>Mycenaceae</taxon>
        <taxon>Favolaschia</taxon>
    </lineage>
</organism>
<proteinExistence type="predicted"/>
<gene>
    <name evidence="2" type="ORF">R3P38DRAFT_2773806</name>
</gene>